<dbReference type="HOGENOM" id="CLU_184598_0_0_12"/>
<dbReference type="EMBL" id="CP002631">
    <property type="protein sequence ID" value="AEB14555.1"/>
    <property type="molecule type" value="Genomic_DNA"/>
</dbReference>
<keyword evidence="2" id="KW-1185">Reference proteome</keyword>
<evidence type="ECO:0000313" key="1">
    <source>
        <dbReference type="EMBL" id="AEB14555.1"/>
    </source>
</evidence>
<reference evidence="2" key="2">
    <citation type="submission" date="2011-04" db="EMBL/GenBank/DDBJ databases">
        <title>The complete genome of chromosome of Treponema succinifaciens DSM 2489.</title>
        <authorList>
            <person name="Lucas S."/>
            <person name="Copeland A."/>
            <person name="Lapidus A."/>
            <person name="Bruce D."/>
            <person name="Goodwin L."/>
            <person name="Pitluck S."/>
            <person name="Peters L."/>
            <person name="Kyrpides N."/>
            <person name="Mavromatis K."/>
            <person name="Ivanova N."/>
            <person name="Ovchinnikova G."/>
            <person name="Teshima H."/>
            <person name="Detter J.C."/>
            <person name="Tapia R."/>
            <person name="Han C."/>
            <person name="Land M."/>
            <person name="Hauser L."/>
            <person name="Markowitz V."/>
            <person name="Cheng J.-F."/>
            <person name="Hugenholtz P."/>
            <person name="Woyke T."/>
            <person name="Wu D."/>
            <person name="Gronow S."/>
            <person name="Wellnitz S."/>
            <person name="Brambilla E."/>
            <person name="Klenk H.-P."/>
            <person name="Eisen J.A."/>
        </authorList>
    </citation>
    <scope>NUCLEOTIDE SEQUENCE [LARGE SCALE GENOMIC DNA]</scope>
    <source>
        <strain evidence="2">ATCC 33096 / DSM 2489 / 6091</strain>
    </source>
</reference>
<gene>
    <name evidence="1" type="ordered locus">Tresu_1658</name>
</gene>
<proteinExistence type="predicted"/>
<reference evidence="1 2" key="1">
    <citation type="journal article" date="2011" name="Stand. Genomic Sci.">
        <title>Complete genome sequence of Treponema succinifaciens type strain (6091).</title>
        <authorList>
            <person name="Han C."/>
            <person name="Gronow S."/>
            <person name="Teshima H."/>
            <person name="Lapidus A."/>
            <person name="Nolan M."/>
            <person name="Lucas S."/>
            <person name="Hammon N."/>
            <person name="Deshpande S."/>
            <person name="Cheng J.F."/>
            <person name="Zeytun A."/>
            <person name="Tapia R."/>
            <person name="Goodwin L."/>
            <person name="Pitluck S."/>
            <person name="Liolios K."/>
            <person name="Pagani I."/>
            <person name="Ivanova N."/>
            <person name="Mavromatis K."/>
            <person name="Mikhailova N."/>
            <person name="Huntemann M."/>
            <person name="Pati A."/>
            <person name="Chen A."/>
            <person name="Palaniappan K."/>
            <person name="Land M."/>
            <person name="Hauser L."/>
            <person name="Brambilla E.M."/>
            <person name="Rohde M."/>
            <person name="Goker M."/>
            <person name="Woyke T."/>
            <person name="Bristow J."/>
            <person name="Eisen J.A."/>
            <person name="Markowitz V."/>
            <person name="Hugenholtz P."/>
            <person name="Kyrpides N.C."/>
            <person name="Klenk H.P."/>
            <person name="Detter J.C."/>
        </authorList>
    </citation>
    <scope>NUCLEOTIDE SEQUENCE [LARGE SCALE GENOMIC DNA]</scope>
    <source>
        <strain evidence="2">ATCC 33096 / DSM 2489 / 6091</strain>
    </source>
</reference>
<dbReference type="eggNOG" id="ENOG5031GYP">
    <property type="taxonomic scope" value="Bacteria"/>
</dbReference>
<sequence length="73" mass="8409">MAYYTLKTIAKTNDYMAVLRETEDGYVVRIVRDKDGYDEITTDFISRTLFESCLRTGYLTKIEEPVAKMAVNA</sequence>
<organism evidence="1 2">
    <name type="scientific">Treponema succinifaciens (strain ATCC 33096 / DSM 2489 / 6091)</name>
    <dbReference type="NCBI Taxonomy" id="869209"/>
    <lineage>
        <taxon>Bacteria</taxon>
        <taxon>Pseudomonadati</taxon>
        <taxon>Spirochaetota</taxon>
        <taxon>Spirochaetia</taxon>
        <taxon>Spirochaetales</taxon>
        <taxon>Treponemataceae</taxon>
        <taxon>Treponema</taxon>
    </lineage>
</organism>
<evidence type="ECO:0000313" key="2">
    <source>
        <dbReference type="Proteomes" id="UP000006852"/>
    </source>
</evidence>
<dbReference type="OrthoDB" id="361497at2"/>
<name>F2NSB9_TRES6</name>
<dbReference type="GeneID" id="302998813"/>
<dbReference type="KEGG" id="tsu:Tresu_1658"/>
<dbReference type="RefSeq" id="WP_013701836.1">
    <property type="nucleotide sequence ID" value="NC_015385.1"/>
</dbReference>
<accession>F2NSB9</accession>
<dbReference type="AlphaFoldDB" id="F2NSB9"/>
<dbReference type="Proteomes" id="UP000006852">
    <property type="component" value="Chromosome"/>
</dbReference>
<protein>
    <submittedName>
        <fullName evidence="1">Uncharacterized protein</fullName>
    </submittedName>
</protein>